<dbReference type="Proteomes" id="UP000654370">
    <property type="component" value="Unassembled WGS sequence"/>
</dbReference>
<dbReference type="EMBL" id="JAEPQZ010000002">
    <property type="protein sequence ID" value="KAG2184730.1"/>
    <property type="molecule type" value="Genomic_DNA"/>
</dbReference>
<dbReference type="AlphaFoldDB" id="A0A8H7UIU7"/>
<evidence type="ECO:0008006" key="4">
    <source>
        <dbReference type="Google" id="ProtNLM"/>
    </source>
</evidence>
<evidence type="ECO:0000313" key="3">
    <source>
        <dbReference type="Proteomes" id="UP000654370"/>
    </source>
</evidence>
<protein>
    <recommendedName>
        <fullName evidence="4">TAP42-like protein</fullName>
    </recommendedName>
</protein>
<comment type="caution">
    <text evidence="2">The sequence shown here is derived from an EMBL/GenBank/DDBJ whole genome shotgun (WGS) entry which is preliminary data.</text>
</comment>
<gene>
    <name evidence="2" type="ORF">INT43_000643</name>
</gene>
<dbReference type="InterPro" id="IPR007304">
    <property type="entry name" value="TAP46-like"/>
</dbReference>
<evidence type="ECO:0000313" key="2">
    <source>
        <dbReference type="EMBL" id="KAG2184730.1"/>
    </source>
</evidence>
<dbReference type="Pfam" id="PF04177">
    <property type="entry name" value="TAP42"/>
    <property type="match status" value="1"/>
</dbReference>
<dbReference type="GO" id="GO:0051721">
    <property type="term" value="F:protein phosphatase 2A binding"/>
    <property type="evidence" value="ECO:0007669"/>
    <property type="project" value="TreeGrafter"/>
</dbReference>
<name>A0A8H7UIU7_MORIS</name>
<organism evidence="2 3">
    <name type="scientific">Mortierella isabellina</name>
    <name type="common">Filamentous fungus</name>
    <name type="synonym">Umbelopsis isabellina</name>
    <dbReference type="NCBI Taxonomy" id="91625"/>
    <lineage>
        <taxon>Eukaryota</taxon>
        <taxon>Fungi</taxon>
        <taxon>Fungi incertae sedis</taxon>
        <taxon>Mucoromycota</taxon>
        <taxon>Mucoromycotina</taxon>
        <taxon>Umbelopsidomycetes</taxon>
        <taxon>Umbelopsidales</taxon>
        <taxon>Umbelopsidaceae</taxon>
        <taxon>Umbelopsis</taxon>
    </lineage>
</organism>
<feature type="region of interest" description="Disordered" evidence="1">
    <location>
        <begin position="220"/>
        <end position="254"/>
    </location>
</feature>
<dbReference type="GO" id="GO:0009966">
    <property type="term" value="P:regulation of signal transduction"/>
    <property type="evidence" value="ECO:0007669"/>
    <property type="project" value="InterPro"/>
</dbReference>
<keyword evidence="3" id="KW-1185">Reference proteome</keyword>
<dbReference type="PANTHER" id="PTHR10933">
    <property type="entry name" value="IMMUNOGLOBULIN-BINDING PROTEIN 1"/>
    <property type="match status" value="1"/>
</dbReference>
<reference evidence="2" key="1">
    <citation type="submission" date="2020-12" db="EMBL/GenBank/DDBJ databases">
        <title>Metabolic potential, ecology and presence of endohyphal bacteria is reflected in genomic diversity of Mucoromycotina.</title>
        <authorList>
            <person name="Muszewska A."/>
            <person name="Okrasinska A."/>
            <person name="Steczkiewicz K."/>
            <person name="Drgas O."/>
            <person name="Orlowska M."/>
            <person name="Perlinska-Lenart U."/>
            <person name="Aleksandrzak-Piekarczyk T."/>
            <person name="Szatraj K."/>
            <person name="Zielenkiewicz U."/>
            <person name="Pilsyk S."/>
            <person name="Malc E."/>
            <person name="Mieczkowski P."/>
            <person name="Kruszewska J.S."/>
            <person name="Biernat P."/>
            <person name="Pawlowska J."/>
        </authorList>
    </citation>
    <scope>NUCLEOTIDE SEQUENCE</scope>
    <source>
        <strain evidence="2">WA0000067209</strain>
    </source>
</reference>
<evidence type="ECO:0000256" key="1">
    <source>
        <dbReference type="SAM" id="MobiDB-lite"/>
    </source>
</evidence>
<accession>A0A8H7UIU7</accession>
<dbReference type="GO" id="GO:0035303">
    <property type="term" value="P:regulation of dephosphorylation"/>
    <property type="evidence" value="ECO:0007669"/>
    <property type="project" value="TreeGrafter"/>
</dbReference>
<proteinExistence type="predicted"/>
<dbReference type="GO" id="GO:0005829">
    <property type="term" value="C:cytosol"/>
    <property type="evidence" value="ECO:0007669"/>
    <property type="project" value="TreeGrafter"/>
</dbReference>
<sequence>MENLSLAELFNNGQRIYQDLKESKLGSADPSYQRQVEEGILYLGRASDLVQRLGIFSENEILDDINANDLRFLLVNAYLGSLVLQQTGGNRKDILERAKTYLLEFMHTCDVHQIISQEDLRILKRFQDSDSAPRLDAATSREQKIERYRREKETDLKVKELQNLLEKSGDKAETNVDVEDIERDLIMSLIQYQILKALEHLQSIDQELVMVLEMEKMRERAAHGDDATSDTRSPLTSRMDPRNANGPLLSKTGKPLRPFIITNKRQELRDQVFRPGWALPTMTIDEYLQQEEERGNIIKGGGNEQAQKPEIDDNDYEALDAETMKARDWDVYKEDNPRGWGNRGNKG</sequence>
<dbReference type="InterPro" id="IPR038511">
    <property type="entry name" value="TAP42/TAP46-like_sf"/>
</dbReference>
<dbReference type="OrthoDB" id="10261753at2759"/>
<dbReference type="PANTHER" id="PTHR10933:SF9">
    <property type="entry name" value="IMMUNOGLOBULIN-BINDING PROTEIN 1"/>
    <property type="match status" value="1"/>
</dbReference>
<dbReference type="Gene3D" id="1.25.40.540">
    <property type="entry name" value="TAP42-like family"/>
    <property type="match status" value="1"/>
</dbReference>